<evidence type="ECO:0000313" key="3">
    <source>
        <dbReference type="EMBL" id="OMO78956.1"/>
    </source>
</evidence>
<dbReference type="SMART" id="SM00054">
    <property type="entry name" value="EFh"/>
    <property type="match status" value="1"/>
</dbReference>
<dbReference type="InterPro" id="IPR011992">
    <property type="entry name" value="EF-hand-dom_pair"/>
</dbReference>
<dbReference type="OrthoDB" id="26525at2759"/>
<dbReference type="Gene3D" id="1.10.238.10">
    <property type="entry name" value="EF-hand"/>
    <property type="match status" value="1"/>
</dbReference>
<dbReference type="Pfam" id="PF13499">
    <property type="entry name" value="EF-hand_7"/>
    <property type="match status" value="1"/>
</dbReference>
<dbReference type="AlphaFoldDB" id="A0A1R3I8N0"/>
<dbReference type="GO" id="GO:0005509">
    <property type="term" value="F:calcium ion binding"/>
    <property type="evidence" value="ECO:0007669"/>
    <property type="project" value="InterPro"/>
</dbReference>
<dbReference type="Proteomes" id="UP000188268">
    <property type="component" value="Unassembled WGS sequence"/>
</dbReference>
<proteinExistence type="predicted"/>
<dbReference type="InterPro" id="IPR002048">
    <property type="entry name" value="EF_hand_dom"/>
</dbReference>
<evidence type="ECO:0000313" key="4">
    <source>
        <dbReference type="Proteomes" id="UP000188268"/>
    </source>
</evidence>
<accession>A0A1R3I8N0</accession>
<keyword evidence="1" id="KW-0106">Calcium</keyword>
<reference evidence="3 4" key="1">
    <citation type="submission" date="2013-09" db="EMBL/GenBank/DDBJ databases">
        <title>Corchorus capsularis genome sequencing.</title>
        <authorList>
            <person name="Alam M."/>
            <person name="Haque M.S."/>
            <person name="Islam M.S."/>
            <person name="Emdad E.M."/>
            <person name="Islam M.M."/>
            <person name="Ahmed B."/>
            <person name="Halim A."/>
            <person name="Hossen Q.M.M."/>
            <person name="Hossain M.Z."/>
            <person name="Ahmed R."/>
            <person name="Khan M.M."/>
            <person name="Islam R."/>
            <person name="Rashid M.M."/>
            <person name="Khan S.A."/>
            <person name="Rahman M.S."/>
            <person name="Alam M."/>
        </authorList>
    </citation>
    <scope>NUCLEOTIDE SEQUENCE [LARGE SCALE GENOMIC DNA]</scope>
    <source>
        <strain evidence="4">cv. CVL-1</strain>
        <tissue evidence="3">Whole seedling</tissue>
    </source>
</reference>
<dbReference type="PROSITE" id="PS00018">
    <property type="entry name" value="EF_HAND_1"/>
    <property type="match status" value="1"/>
</dbReference>
<gene>
    <name evidence="3" type="ORF">CCACVL1_13993</name>
</gene>
<organism evidence="3 4">
    <name type="scientific">Corchorus capsularis</name>
    <name type="common">Jute</name>
    <dbReference type="NCBI Taxonomy" id="210143"/>
    <lineage>
        <taxon>Eukaryota</taxon>
        <taxon>Viridiplantae</taxon>
        <taxon>Streptophyta</taxon>
        <taxon>Embryophyta</taxon>
        <taxon>Tracheophyta</taxon>
        <taxon>Spermatophyta</taxon>
        <taxon>Magnoliopsida</taxon>
        <taxon>eudicotyledons</taxon>
        <taxon>Gunneridae</taxon>
        <taxon>Pentapetalae</taxon>
        <taxon>rosids</taxon>
        <taxon>malvids</taxon>
        <taxon>Malvales</taxon>
        <taxon>Malvaceae</taxon>
        <taxon>Grewioideae</taxon>
        <taxon>Apeibeae</taxon>
        <taxon>Corchorus</taxon>
    </lineage>
</organism>
<sequence length="81" mass="9211">MTLPFTEEQLKNKFKGFDTNKDGRLSRKELQDAFNSLPAGEPVTHSAMLTEMEMDTSTRTIELDYLVKYAARLGCTVKYST</sequence>
<dbReference type="SUPFAM" id="SSF47473">
    <property type="entry name" value="EF-hand"/>
    <property type="match status" value="1"/>
</dbReference>
<dbReference type="Gramene" id="OMO78956">
    <property type="protein sequence ID" value="OMO78956"/>
    <property type="gene ID" value="CCACVL1_13993"/>
</dbReference>
<evidence type="ECO:0000256" key="1">
    <source>
        <dbReference type="ARBA" id="ARBA00022837"/>
    </source>
</evidence>
<evidence type="ECO:0000259" key="2">
    <source>
        <dbReference type="PROSITE" id="PS50222"/>
    </source>
</evidence>
<protein>
    <submittedName>
        <fullName evidence="3">Calcium-binding EF-hand</fullName>
    </submittedName>
</protein>
<dbReference type="InterPro" id="IPR018247">
    <property type="entry name" value="EF_Hand_1_Ca_BS"/>
</dbReference>
<comment type="caution">
    <text evidence="3">The sequence shown here is derived from an EMBL/GenBank/DDBJ whole genome shotgun (WGS) entry which is preliminary data.</text>
</comment>
<dbReference type="PROSITE" id="PS50222">
    <property type="entry name" value="EF_HAND_2"/>
    <property type="match status" value="1"/>
</dbReference>
<keyword evidence="4" id="KW-1185">Reference proteome</keyword>
<feature type="domain" description="EF-hand" evidence="2">
    <location>
        <begin position="5"/>
        <end position="40"/>
    </location>
</feature>
<name>A0A1R3I8N0_COCAP</name>
<dbReference type="EMBL" id="AWWV01010504">
    <property type="protein sequence ID" value="OMO78956.1"/>
    <property type="molecule type" value="Genomic_DNA"/>
</dbReference>